<protein>
    <recommendedName>
        <fullName evidence="3">alcohol dehydrogenase</fullName>
        <ecNumber evidence="3">1.1.1.1</ecNumber>
    </recommendedName>
</protein>
<dbReference type="InterPro" id="IPR036291">
    <property type="entry name" value="NAD(P)-bd_dom_sf"/>
</dbReference>
<keyword evidence="4 8" id="KW-0479">Metal-binding</keyword>
<evidence type="ECO:0000313" key="10">
    <source>
        <dbReference type="EMBL" id="ODQ67931.1"/>
    </source>
</evidence>
<dbReference type="PANTHER" id="PTHR42940">
    <property type="entry name" value="ALCOHOL DEHYDROGENASE 1-RELATED"/>
    <property type="match status" value="1"/>
</dbReference>
<evidence type="ECO:0000313" key="11">
    <source>
        <dbReference type="Proteomes" id="UP000095009"/>
    </source>
</evidence>
<dbReference type="FunFam" id="3.90.180.10:FF:000002">
    <property type="entry name" value="Alcohol dehydrogenase AdhP"/>
    <property type="match status" value="1"/>
</dbReference>
<dbReference type="SUPFAM" id="SSF51735">
    <property type="entry name" value="NAD(P)-binding Rossmann-fold domains"/>
    <property type="match status" value="1"/>
</dbReference>
<evidence type="ECO:0000259" key="9">
    <source>
        <dbReference type="SMART" id="SM00829"/>
    </source>
</evidence>
<dbReference type="STRING" id="857566.A0A1E3PR81"/>
<name>A0A1E3PR81_9ASCO</name>
<dbReference type="InterPro" id="IPR013154">
    <property type="entry name" value="ADH-like_N"/>
</dbReference>
<sequence>MSPSFEIPEVQKAVYFEKPAGKLIYSDKYPIQKPGPDEILINIKYTGVCHTDLHAWKGDWPLDTKLPLVGGHEGAGYVVAVGEQVSGFSVGDKAGVKWLNGSCLTCEFCEHGHESNCADALLSGYTVDGSFQEYCVAKAVHAAKIPDGVDLAEIAPIMCAGITVYKALKTSEARPGEWVCVTGGGGGLGTLALQYGKAMGFRMIAIDTSEEKRNLCTELGAEAFIDFRDYTNDKEFEAKLVEITKGGPHAVINLAVSEKSIEQSCNYVRTCGTVVLVGLPANAVAKSPVFQHVVKSISIKGSYVGNRADTTEAIDFFARGLVKSPIKIMGLTDLEYVFDQMIAGKILGRIVLDTEK</sequence>
<dbReference type="GO" id="GO:0004022">
    <property type="term" value="F:alcohol dehydrogenase (NAD+) activity"/>
    <property type="evidence" value="ECO:0007669"/>
    <property type="project" value="UniProtKB-EC"/>
</dbReference>
<keyword evidence="5 8" id="KW-0862">Zinc</keyword>
<comment type="cofactor">
    <cofactor evidence="1 8">
        <name>Zn(2+)</name>
        <dbReference type="ChEBI" id="CHEBI:29105"/>
    </cofactor>
</comment>
<dbReference type="InterPro" id="IPR020843">
    <property type="entry name" value="ER"/>
</dbReference>
<dbReference type="Gene3D" id="3.40.50.720">
    <property type="entry name" value="NAD(P)-binding Rossmann-like Domain"/>
    <property type="match status" value="1"/>
</dbReference>
<reference evidence="10 11" key="1">
    <citation type="journal article" date="2016" name="Proc. Natl. Acad. Sci. U.S.A.">
        <title>Comparative genomics of biotechnologically important yeasts.</title>
        <authorList>
            <person name="Riley R."/>
            <person name="Haridas S."/>
            <person name="Wolfe K.H."/>
            <person name="Lopes M.R."/>
            <person name="Hittinger C.T."/>
            <person name="Goeker M."/>
            <person name="Salamov A.A."/>
            <person name="Wisecaver J.H."/>
            <person name="Long T.M."/>
            <person name="Calvey C.H."/>
            <person name="Aerts A.L."/>
            <person name="Barry K.W."/>
            <person name="Choi C."/>
            <person name="Clum A."/>
            <person name="Coughlan A.Y."/>
            <person name="Deshpande S."/>
            <person name="Douglass A.P."/>
            <person name="Hanson S.J."/>
            <person name="Klenk H.-P."/>
            <person name="LaButti K.M."/>
            <person name="Lapidus A."/>
            <person name="Lindquist E.A."/>
            <person name="Lipzen A.M."/>
            <person name="Meier-Kolthoff J.P."/>
            <person name="Ohm R.A."/>
            <person name="Otillar R.P."/>
            <person name="Pangilinan J.L."/>
            <person name="Peng Y."/>
            <person name="Rokas A."/>
            <person name="Rosa C.A."/>
            <person name="Scheuner C."/>
            <person name="Sibirny A.A."/>
            <person name="Slot J.C."/>
            <person name="Stielow J.B."/>
            <person name="Sun H."/>
            <person name="Kurtzman C.P."/>
            <person name="Blackwell M."/>
            <person name="Grigoriev I.V."/>
            <person name="Jeffries T.W."/>
        </authorList>
    </citation>
    <scope>NUCLEOTIDE SEQUENCE [LARGE SCALE GENOMIC DNA]</scope>
    <source>
        <strain evidence="10 11">DSM 6958</strain>
    </source>
</reference>
<dbReference type="PROSITE" id="PS00059">
    <property type="entry name" value="ADH_ZINC"/>
    <property type="match status" value="1"/>
</dbReference>
<comment type="similarity">
    <text evidence="2 8">Belongs to the zinc-containing alcohol dehydrogenase family.</text>
</comment>
<evidence type="ECO:0000256" key="2">
    <source>
        <dbReference type="ARBA" id="ARBA00008072"/>
    </source>
</evidence>
<dbReference type="Pfam" id="PF08240">
    <property type="entry name" value="ADH_N"/>
    <property type="match status" value="1"/>
</dbReference>
<dbReference type="EMBL" id="KV454406">
    <property type="protein sequence ID" value="ODQ67931.1"/>
    <property type="molecule type" value="Genomic_DNA"/>
</dbReference>
<accession>A0A1E3PR81</accession>
<dbReference type="AlphaFoldDB" id="A0A1E3PR81"/>
<proteinExistence type="inferred from homology"/>
<dbReference type="SUPFAM" id="SSF50129">
    <property type="entry name" value="GroES-like"/>
    <property type="match status" value="1"/>
</dbReference>
<dbReference type="PANTHER" id="PTHR42940:SF3">
    <property type="entry name" value="ALCOHOL DEHYDROGENASE 1-RELATED"/>
    <property type="match status" value="1"/>
</dbReference>
<evidence type="ECO:0000256" key="7">
    <source>
        <dbReference type="ARBA" id="ARBA00023027"/>
    </source>
</evidence>
<keyword evidence="11" id="KW-1185">Reference proteome</keyword>
<evidence type="ECO:0000256" key="4">
    <source>
        <dbReference type="ARBA" id="ARBA00022723"/>
    </source>
</evidence>
<evidence type="ECO:0000256" key="6">
    <source>
        <dbReference type="ARBA" id="ARBA00023002"/>
    </source>
</evidence>
<dbReference type="GO" id="GO:0008270">
    <property type="term" value="F:zinc ion binding"/>
    <property type="evidence" value="ECO:0007669"/>
    <property type="project" value="InterPro"/>
</dbReference>
<keyword evidence="7" id="KW-0520">NAD</keyword>
<dbReference type="InterPro" id="IPR013149">
    <property type="entry name" value="ADH-like_C"/>
</dbReference>
<evidence type="ECO:0000256" key="5">
    <source>
        <dbReference type="ARBA" id="ARBA00022833"/>
    </source>
</evidence>
<dbReference type="Proteomes" id="UP000095009">
    <property type="component" value="Unassembled WGS sequence"/>
</dbReference>
<evidence type="ECO:0000256" key="8">
    <source>
        <dbReference type="RuleBase" id="RU361277"/>
    </source>
</evidence>
<evidence type="ECO:0000256" key="3">
    <source>
        <dbReference type="ARBA" id="ARBA00013190"/>
    </source>
</evidence>
<organism evidence="10 11">
    <name type="scientific">Nadsonia fulvescens var. elongata DSM 6958</name>
    <dbReference type="NCBI Taxonomy" id="857566"/>
    <lineage>
        <taxon>Eukaryota</taxon>
        <taxon>Fungi</taxon>
        <taxon>Dikarya</taxon>
        <taxon>Ascomycota</taxon>
        <taxon>Saccharomycotina</taxon>
        <taxon>Dipodascomycetes</taxon>
        <taxon>Dipodascales</taxon>
        <taxon>Dipodascales incertae sedis</taxon>
        <taxon>Nadsonia</taxon>
    </lineage>
</organism>
<gene>
    <name evidence="10" type="ORF">NADFUDRAFT_48590</name>
</gene>
<dbReference type="OrthoDB" id="1879366at2759"/>
<dbReference type="Pfam" id="PF00107">
    <property type="entry name" value="ADH_zinc_N"/>
    <property type="match status" value="1"/>
</dbReference>
<dbReference type="SMART" id="SM00829">
    <property type="entry name" value="PKS_ER"/>
    <property type="match status" value="1"/>
</dbReference>
<dbReference type="CDD" id="cd08297">
    <property type="entry name" value="CAD3"/>
    <property type="match status" value="1"/>
</dbReference>
<dbReference type="EC" id="1.1.1.1" evidence="3"/>
<dbReference type="InterPro" id="IPR011032">
    <property type="entry name" value="GroES-like_sf"/>
</dbReference>
<feature type="domain" description="Enoyl reductase (ER)" evidence="9">
    <location>
        <begin position="21"/>
        <end position="352"/>
    </location>
</feature>
<dbReference type="InterPro" id="IPR002328">
    <property type="entry name" value="ADH_Zn_CS"/>
</dbReference>
<dbReference type="Gene3D" id="3.90.180.10">
    <property type="entry name" value="Medium-chain alcohol dehydrogenases, catalytic domain"/>
    <property type="match status" value="1"/>
</dbReference>
<dbReference type="FunFam" id="3.40.50.720:FF:000039">
    <property type="entry name" value="Alcohol dehydrogenase AdhP"/>
    <property type="match status" value="1"/>
</dbReference>
<keyword evidence="6" id="KW-0560">Oxidoreductase</keyword>
<evidence type="ECO:0000256" key="1">
    <source>
        <dbReference type="ARBA" id="ARBA00001947"/>
    </source>
</evidence>
<dbReference type="GO" id="GO:0005737">
    <property type="term" value="C:cytoplasm"/>
    <property type="evidence" value="ECO:0007669"/>
    <property type="project" value="TreeGrafter"/>
</dbReference>